<accession>A0A366IEB3</accession>
<organism evidence="9 10">
    <name type="scientific">Alkalibaculum bacchi</name>
    <dbReference type="NCBI Taxonomy" id="645887"/>
    <lineage>
        <taxon>Bacteria</taxon>
        <taxon>Bacillati</taxon>
        <taxon>Bacillota</taxon>
        <taxon>Clostridia</taxon>
        <taxon>Eubacteriales</taxon>
        <taxon>Eubacteriaceae</taxon>
        <taxon>Alkalibaculum</taxon>
    </lineage>
</organism>
<dbReference type="Pfam" id="PF02602">
    <property type="entry name" value="HEM4"/>
    <property type="match status" value="1"/>
</dbReference>
<evidence type="ECO:0000256" key="4">
    <source>
        <dbReference type="ARBA" id="ARBA00022691"/>
    </source>
</evidence>
<dbReference type="PANTHER" id="PTHR45790:SF3">
    <property type="entry name" value="S-ADENOSYL-L-METHIONINE-DEPENDENT UROPORPHYRINOGEN III METHYLTRANSFERASE, CHLOROPLASTIC"/>
    <property type="match status" value="1"/>
</dbReference>
<dbReference type="InterPro" id="IPR014776">
    <property type="entry name" value="4pyrrole_Mease_sub2"/>
</dbReference>
<feature type="domain" description="Tetrapyrrole methylase" evidence="7">
    <location>
        <begin position="4"/>
        <end position="212"/>
    </location>
</feature>
<evidence type="ECO:0000256" key="3">
    <source>
        <dbReference type="ARBA" id="ARBA00022679"/>
    </source>
</evidence>
<dbReference type="Gene3D" id="3.40.1010.10">
    <property type="entry name" value="Cobalt-precorrin-4 Transmethylase, Domain 1"/>
    <property type="match status" value="1"/>
</dbReference>
<gene>
    <name evidence="9" type="ORF">DES36_103187</name>
</gene>
<evidence type="ECO:0000256" key="1">
    <source>
        <dbReference type="ARBA" id="ARBA00012162"/>
    </source>
</evidence>
<dbReference type="InterPro" id="IPR003754">
    <property type="entry name" value="4pyrrol_synth_uPrphyn_synth"/>
</dbReference>
<dbReference type="RefSeq" id="WP_113919849.1">
    <property type="nucleotide sequence ID" value="NZ_QNRX01000003.1"/>
</dbReference>
<name>A0A366IEB3_9FIRM</name>
<dbReference type="GO" id="GO:0019354">
    <property type="term" value="P:siroheme biosynthetic process"/>
    <property type="evidence" value="ECO:0007669"/>
    <property type="project" value="InterPro"/>
</dbReference>
<evidence type="ECO:0000256" key="5">
    <source>
        <dbReference type="ARBA" id="ARBA00023244"/>
    </source>
</evidence>
<dbReference type="InterPro" id="IPR003043">
    <property type="entry name" value="Uropor_MeTrfase_CS"/>
</dbReference>
<evidence type="ECO:0000259" key="8">
    <source>
        <dbReference type="Pfam" id="PF02602"/>
    </source>
</evidence>
<dbReference type="AlphaFoldDB" id="A0A366IEB3"/>
<evidence type="ECO:0000256" key="6">
    <source>
        <dbReference type="RuleBase" id="RU003960"/>
    </source>
</evidence>
<dbReference type="FunFam" id="3.40.1010.10:FF:000001">
    <property type="entry name" value="Siroheme synthase"/>
    <property type="match status" value="1"/>
</dbReference>
<dbReference type="PROSITE" id="PS00839">
    <property type="entry name" value="SUMT_1"/>
    <property type="match status" value="1"/>
</dbReference>
<dbReference type="InterPro" id="IPR000878">
    <property type="entry name" value="4pyrrol_Mease"/>
</dbReference>
<keyword evidence="2 6" id="KW-0489">Methyltransferase</keyword>
<dbReference type="InterPro" id="IPR050161">
    <property type="entry name" value="Siro_Cobalamin_biosynth"/>
</dbReference>
<evidence type="ECO:0000313" key="9">
    <source>
        <dbReference type="EMBL" id="RBP68423.1"/>
    </source>
</evidence>
<dbReference type="InterPro" id="IPR014777">
    <property type="entry name" value="4pyrrole_Mease_sub1"/>
</dbReference>
<evidence type="ECO:0000256" key="2">
    <source>
        <dbReference type="ARBA" id="ARBA00022603"/>
    </source>
</evidence>
<dbReference type="OrthoDB" id="9815856at2"/>
<dbReference type="InterPro" id="IPR036108">
    <property type="entry name" value="4pyrrol_syn_uPrphyn_synt_sf"/>
</dbReference>
<keyword evidence="4" id="KW-0949">S-adenosyl-L-methionine</keyword>
<dbReference type="EMBL" id="QNRX01000003">
    <property type="protein sequence ID" value="RBP68423.1"/>
    <property type="molecule type" value="Genomic_DNA"/>
</dbReference>
<dbReference type="Gene3D" id="3.30.950.10">
    <property type="entry name" value="Methyltransferase, Cobalt-precorrin-4 Transmethylase, Domain 2"/>
    <property type="match status" value="1"/>
</dbReference>
<dbReference type="Gene3D" id="3.40.50.10090">
    <property type="match status" value="2"/>
</dbReference>
<dbReference type="SUPFAM" id="SSF53790">
    <property type="entry name" value="Tetrapyrrole methylase"/>
    <property type="match status" value="1"/>
</dbReference>
<comment type="similarity">
    <text evidence="6">Belongs to the precorrin methyltransferase family.</text>
</comment>
<dbReference type="PANTHER" id="PTHR45790">
    <property type="entry name" value="SIROHEME SYNTHASE-RELATED"/>
    <property type="match status" value="1"/>
</dbReference>
<dbReference type="Proteomes" id="UP000253490">
    <property type="component" value="Unassembled WGS sequence"/>
</dbReference>
<dbReference type="Pfam" id="PF00590">
    <property type="entry name" value="TP_methylase"/>
    <property type="match status" value="1"/>
</dbReference>
<dbReference type="InterPro" id="IPR035996">
    <property type="entry name" value="4pyrrol_Methylase_sf"/>
</dbReference>
<dbReference type="GO" id="GO:0004851">
    <property type="term" value="F:uroporphyrin-III C-methyltransferase activity"/>
    <property type="evidence" value="ECO:0007669"/>
    <property type="project" value="UniProtKB-EC"/>
</dbReference>
<dbReference type="SUPFAM" id="SSF69618">
    <property type="entry name" value="HemD-like"/>
    <property type="match status" value="1"/>
</dbReference>
<comment type="caution">
    <text evidence="9">The sequence shown here is derived from an EMBL/GenBank/DDBJ whole genome shotgun (WGS) entry which is preliminary data.</text>
</comment>
<dbReference type="PROSITE" id="PS00840">
    <property type="entry name" value="SUMT_2"/>
    <property type="match status" value="1"/>
</dbReference>
<dbReference type="FunFam" id="3.30.950.10:FF:000001">
    <property type="entry name" value="Siroheme synthase"/>
    <property type="match status" value="1"/>
</dbReference>
<keyword evidence="5" id="KW-0627">Porphyrin biosynthesis</keyword>
<feature type="domain" description="Tetrapyrrole biosynthesis uroporphyrinogen III synthase" evidence="8">
    <location>
        <begin position="265"/>
        <end position="492"/>
    </location>
</feature>
<dbReference type="GO" id="GO:0004852">
    <property type="term" value="F:uroporphyrinogen-III synthase activity"/>
    <property type="evidence" value="ECO:0007669"/>
    <property type="project" value="InterPro"/>
</dbReference>
<dbReference type="InterPro" id="IPR006366">
    <property type="entry name" value="CobA/CysG_C"/>
</dbReference>
<dbReference type="EC" id="2.1.1.107" evidence="1"/>
<protein>
    <recommendedName>
        <fullName evidence="1">uroporphyrinogen-III C-methyltransferase</fullName>
        <ecNumber evidence="1">2.1.1.107</ecNumber>
    </recommendedName>
</protein>
<dbReference type="CDD" id="cd11642">
    <property type="entry name" value="SUMT"/>
    <property type="match status" value="1"/>
</dbReference>
<dbReference type="GO" id="GO:0032259">
    <property type="term" value="P:methylation"/>
    <property type="evidence" value="ECO:0007669"/>
    <property type="project" value="UniProtKB-KW"/>
</dbReference>
<dbReference type="NCBIfam" id="TIGR01469">
    <property type="entry name" value="cobA_cysG_Cterm"/>
    <property type="match status" value="1"/>
</dbReference>
<keyword evidence="10" id="KW-1185">Reference proteome</keyword>
<evidence type="ECO:0000313" key="10">
    <source>
        <dbReference type="Proteomes" id="UP000253490"/>
    </source>
</evidence>
<keyword evidence="3 6" id="KW-0808">Transferase</keyword>
<proteinExistence type="inferred from homology"/>
<dbReference type="NCBIfam" id="NF004790">
    <property type="entry name" value="PRK06136.1"/>
    <property type="match status" value="1"/>
</dbReference>
<reference evidence="9 10" key="1">
    <citation type="submission" date="2018-06" db="EMBL/GenBank/DDBJ databases">
        <title>Genomic Encyclopedia of Type Strains, Phase IV (KMG-IV): sequencing the most valuable type-strain genomes for metagenomic binning, comparative biology and taxonomic classification.</title>
        <authorList>
            <person name="Goeker M."/>
        </authorList>
    </citation>
    <scope>NUCLEOTIDE SEQUENCE [LARGE SCALE GENOMIC DNA]</scope>
    <source>
        <strain evidence="9 10">DSM 22112</strain>
    </source>
</reference>
<evidence type="ECO:0000259" key="7">
    <source>
        <dbReference type="Pfam" id="PF00590"/>
    </source>
</evidence>
<dbReference type="CDD" id="cd06578">
    <property type="entry name" value="HemD"/>
    <property type="match status" value="1"/>
</dbReference>
<sequence>MKGKVYLVGAGPGDFKLITLKGQDAIKAADAIVYDRLASPKLLDFRREDCELIYVGKESSNHTKTQDEINDIICQKALEGKIVTRLKGGDPYVFGRGGEEGQYLIERGVDVEVVPGITSAIGGLAYAGIPITHRDHASSFHVITGHLKDESSELDWDVLAKLKGTLVFLMGMSELKKITARLIENGMASTTPVGVINWATTDRQKVAVGTLIDIYEITQREGLTSPSLIVVGDVVKLREDLNFFEKKPLWGKKILVTRARSQSSKVVEKIYELGGTAIEFPVIKIKDLSHEPSIIEEIKRVKEYNYLIFTSQNGVKLFLNRMFSLGLDMRALDGAKIVAIGKVTAKELEKYHLYADIIPENYIAEGIYEELKDLLTPEDKILLPRAKESRDFLVEELGKLAQIKEVKIYETIIGEGAEKVEEVKSLLNKEEIDYITFTSSSTVKNLVKILGSADILKNQKLISIGPITSNTIEDFGLELYGEAEKYDIDGVLKVILNEEAEK</sequence>